<dbReference type="PRINTS" id="PR01438">
    <property type="entry name" value="UNVRSLSTRESS"/>
</dbReference>
<dbReference type="CDD" id="cd00293">
    <property type="entry name" value="USP-like"/>
    <property type="match status" value="1"/>
</dbReference>
<sequence>MFSKILVAVDGSAKSNKALKIALEDVADDGTEIHVIHVLSKHLYQAIESEVGYDGVESPHEIRRNLLDKEKEKVVSFLNEVCNGKNVRYELHVLKGDPRHVILDTAEEIGADLIVVGSYGKGLGERLILGSVSSHIVSHSKISTLVIK</sequence>
<evidence type="ECO:0000259" key="1">
    <source>
        <dbReference type="Pfam" id="PF00582"/>
    </source>
</evidence>
<dbReference type="InParanoid" id="H1Z0J4"/>
<evidence type="ECO:0000313" key="2">
    <source>
        <dbReference type="EMBL" id="EHQ35251.1"/>
    </source>
</evidence>
<dbReference type="InterPro" id="IPR014729">
    <property type="entry name" value="Rossmann-like_a/b/a_fold"/>
</dbReference>
<dbReference type="SUPFAM" id="SSF52402">
    <property type="entry name" value="Adenine nucleotide alpha hydrolases-like"/>
    <property type="match status" value="1"/>
</dbReference>
<protein>
    <submittedName>
        <fullName evidence="2">UspA domain-containing protein</fullName>
    </submittedName>
</protein>
<keyword evidence="3" id="KW-1185">Reference proteome</keyword>
<dbReference type="PANTHER" id="PTHR31964:SF113">
    <property type="entry name" value="USPA DOMAIN-CONTAINING PROTEIN"/>
    <property type="match status" value="1"/>
</dbReference>
<dbReference type="STRING" id="937775.Metlim_1140"/>
<dbReference type="RefSeq" id="WP_004076994.1">
    <property type="nucleotide sequence ID" value="NZ_CM001436.1"/>
</dbReference>
<dbReference type="InterPro" id="IPR006016">
    <property type="entry name" value="UspA"/>
</dbReference>
<dbReference type="HOGENOM" id="CLU_049301_16_0_2"/>
<dbReference type="InterPro" id="IPR006015">
    <property type="entry name" value="Universal_stress_UspA"/>
</dbReference>
<accession>H1Z0J4</accession>
<dbReference type="AlphaFoldDB" id="H1Z0J4"/>
<feature type="domain" description="UspA" evidence="1">
    <location>
        <begin position="1"/>
        <end position="148"/>
    </location>
</feature>
<dbReference type="Pfam" id="PF00582">
    <property type="entry name" value="Usp"/>
    <property type="match status" value="1"/>
</dbReference>
<name>H1Z0J4_9EURY</name>
<dbReference type="PANTHER" id="PTHR31964">
    <property type="entry name" value="ADENINE NUCLEOTIDE ALPHA HYDROLASES-LIKE SUPERFAMILY PROTEIN"/>
    <property type="match status" value="1"/>
</dbReference>
<organism evidence="2 3">
    <name type="scientific">Methanoplanus limicola DSM 2279</name>
    <dbReference type="NCBI Taxonomy" id="937775"/>
    <lineage>
        <taxon>Archaea</taxon>
        <taxon>Methanobacteriati</taxon>
        <taxon>Methanobacteriota</taxon>
        <taxon>Stenosarchaea group</taxon>
        <taxon>Methanomicrobia</taxon>
        <taxon>Methanomicrobiales</taxon>
        <taxon>Methanomicrobiaceae</taxon>
        <taxon>Methanoplanus</taxon>
    </lineage>
</organism>
<dbReference type="EMBL" id="CM001436">
    <property type="protein sequence ID" value="EHQ35251.1"/>
    <property type="molecule type" value="Genomic_DNA"/>
</dbReference>
<dbReference type="OrthoDB" id="105697at2157"/>
<reference evidence="2 3" key="1">
    <citation type="submission" date="2011-10" db="EMBL/GenBank/DDBJ databases">
        <title>The Improved High-Quality Draft genome of Methanoplanus limicola DSM 2279.</title>
        <authorList>
            <consortium name="US DOE Joint Genome Institute (JGI-PGF)"/>
            <person name="Lucas S."/>
            <person name="Copeland A."/>
            <person name="Lapidus A."/>
            <person name="Glavina del Rio T."/>
            <person name="Dalin E."/>
            <person name="Tice H."/>
            <person name="Bruce D."/>
            <person name="Goodwin L."/>
            <person name="Pitluck S."/>
            <person name="Peters L."/>
            <person name="Mikhailova N."/>
            <person name="Lu M."/>
            <person name="Kyrpides N."/>
            <person name="Mavromatis K."/>
            <person name="Ivanova N."/>
            <person name="Markowitz V."/>
            <person name="Cheng J.-F."/>
            <person name="Hugenholtz P."/>
            <person name="Woyke T."/>
            <person name="Wu D."/>
            <person name="Wirth R."/>
            <person name="Brambilla E.-M."/>
            <person name="Klenk H.-P."/>
            <person name="Eisen J.A."/>
        </authorList>
    </citation>
    <scope>NUCLEOTIDE SEQUENCE [LARGE SCALE GENOMIC DNA]</scope>
    <source>
        <strain evidence="2 3">DSM 2279</strain>
    </source>
</reference>
<dbReference type="Proteomes" id="UP000005741">
    <property type="component" value="Chromosome"/>
</dbReference>
<proteinExistence type="predicted"/>
<dbReference type="Gene3D" id="3.40.50.620">
    <property type="entry name" value="HUPs"/>
    <property type="match status" value="1"/>
</dbReference>
<evidence type="ECO:0000313" key="3">
    <source>
        <dbReference type="Proteomes" id="UP000005741"/>
    </source>
</evidence>
<gene>
    <name evidence="2" type="ORF">Metlim_1140</name>
</gene>